<dbReference type="EMBL" id="BKBA01000011">
    <property type="protein sequence ID" value="GEQ14837.1"/>
    <property type="molecule type" value="Genomic_DNA"/>
</dbReference>
<dbReference type="RefSeq" id="WP_186828074.1">
    <property type="nucleotide sequence ID" value="NZ_BAABDN010000003.1"/>
</dbReference>
<name>A0A512T3R6_9MICO</name>
<dbReference type="Proteomes" id="UP000321793">
    <property type="component" value="Unassembled WGS sequence"/>
</dbReference>
<sequence length="46" mass="5131">MKKVSTTATGPACLTMRWVPVTVDGRTRMEMRWSAPAIVRRVPKAS</sequence>
<proteinExistence type="predicted"/>
<keyword evidence="2" id="KW-1185">Reference proteome</keyword>
<organism evidence="1 2">
    <name type="scientific">Knoellia locipacati</name>
    <dbReference type="NCBI Taxonomy" id="882824"/>
    <lineage>
        <taxon>Bacteria</taxon>
        <taxon>Bacillati</taxon>
        <taxon>Actinomycetota</taxon>
        <taxon>Actinomycetes</taxon>
        <taxon>Micrococcales</taxon>
        <taxon>Intrasporangiaceae</taxon>
        <taxon>Knoellia</taxon>
    </lineage>
</organism>
<protein>
    <submittedName>
        <fullName evidence="1">Uncharacterized protein</fullName>
    </submittedName>
</protein>
<accession>A0A512T3R6</accession>
<gene>
    <name evidence="1" type="ORF">KLO01_28840</name>
</gene>
<reference evidence="1 2" key="1">
    <citation type="submission" date="2019-07" db="EMBL/GenBank/DDBJ databases">
        <title>Whole genome shotgun sequence of Knoellia locipacati NBRC 109775.</title>
        <authorList>
            <person name="Hosoyama A."/>
            <person name="Uohara A."/>
            <person name="Ohji S."/>
            <person name="Ichikawa N."/>
        </authorList>
    </citation>
    <scope>NUCLEOTIDE SEQUENCE [LARGE SCALE GENOMIC DNA]</scope>
    <source>
        <strain evidence="1 2">NBRC 109775</strain>
    </source>
</reference>
<comment type="caution">
    <text evidence="1">The sequence shown here is derived from an EMBL/GenBank/DDBJ whole genome shotgun (WGS) entry which is preliminary data.</text>
</comment>
<dbReference type="AlphaFoldDB" id="A0A512T3R6"/>
<evidence type="ECO:0000313" key="1">
    <source>
        <dbReference type="EMBL" id="GEQ14837.1"/>
    </source>
</evidence>
<evidence type="ECO:0000313" key="2">
    <source>
        <dbReference type="Proteomes" id="UP000321793"/>
    </source>
</evidence>